<feature type="domain" description="C2H2-type" evidence="12">
    <location>
        <begin position="125"/>
        <end position="156"/>
    </location>
</feature>
<evidence type="ECO:0000259" key="12">
    <source>
        <dbReference type="PROSITE" id="PS50157"/>
    </source>
</evidence>
<evidence type="ECO:0000256" key="3">
    <source>
        <dbReference type="ARBA" id="ARBA00022737"/>
    </source>
</evidence>
<feature type="domain" description="B box-type" evidence="11">
    <location>
        <begin position="163"/>
        <end position="206"/>
    </location>
</feature>
<dbReference type="InterPro" id="IPR001298">
    <property type="entry name" value="Filamin/ABP280_rpt"/>
</dbReference>
<dbReference type="PANTHER" id="PTHR25462">
    <property type="entry name" value="BONUS, ISOFORM C-RELATED"/>
    <property type="match status" value="1"/>
</dbReference>
<feature type="repeat" description="Filamin" evidence="7">
    <location>
        <begin position="412"/>
        <end position="469"/>
    </location>
</feature>
<dbReference type="InterPro" id="IPR001841">
    <property type="entry name" value="Znf_RING"/>
</dbReference>
<keyword evidence="4 6" id="KW-0863">Zinc-finger</keyword>
<dbReference type="SMART" id="SM00184">
    <property type="entry name" value="RING"/>
    <property type="match status" value="1"/>
</dbReference>
<dbReference type="PROSITE" id="PS50119">
    <property type="entry name" value="ZF_BBOX"/>
    <property type="match status" value="2"/>
</dbReference>
<organism evidence="13 14">
    <name type="scientific">Saccoglossus kowalevskii</name>
    <name type="common">Acorn worm</name>
    <dbReference type="NCBI Taxonomy" id="10224"/>
    <lineage>
        <taxon>Eukaryota</taxon>
        <taxon>Metazoa</taxon>
        <taxon>Hemichordata</taxon>
        <taxon>Enteropneusta</taxon>
        <taxon>Harrimaniidae</taxon>
        <taxon>Saccoglossus</taxon>
    </lineage>
</organism>
<accession>A0ABM0GPB8</accession>
<dbReference type="RefSeq" id="XP_002734345.1">
    <property type="nucleotide sequence ID" value="XM_002734299.1"/>
</dbReference>
<dbReference type="Pfam" id="PF00097">
    <property type="entry name" value="zf-C3HC4"/>
    <property type="match status" value="1"/>
</dbReference>
<dbReference type="PROSITE" id="PS51125">
    <property type="entry name" value="NHL"/>
    <property type="match status" value="2"/>
</dbReference>
<feature type="coiled-coil region" evidence="9">
    <location>
        <begin position="207"/>
        <end position="299"/>
    </location>
</feature>
<keyword evidence="13" id="KW-1185">Reference proteome</keyword>
<dbReference type="InterPro" id="IPR047153">
    <property type="entry name" value="TRIM45/56/19-like"/>
</dbReference>
<comment type="similarity">
    <text evidence="1">Belongs to the TRIM/RBCC family.</text>
</comment>
<dbReference type="InterPro" id="IPR017868">
    <property type="entry name" value="Filamin/ABP280_repeat-like"/>
</dbReference>
<dbReference type="PROSITE" id="PS00518">
    <property type="entry name" value="ZF_RING_1"/>
    <property type="match status" value="1"/>
</dbReference>
<evidence type="ECO:0000256" key="2">
    <source>
        <dbReference type="ARBA" id="ARBA00022723"/>
    </source>
</evidence>
<dbReference type="InterPro" id="IPR011042">
    <property type="entry name" value="6-blade_b-propeller_TolB-like"/>
</dbReference>
<dbReference type="Proteomes" id="UP000694865">
    <property type="component" value="Unplaced"/>
</dbReference>
<evidence type="ECO:0000256" key="1">
    <source>
        <dbReference type="ARBA" id="ARBA00008518"/>
    </source>
</evidence>
<dbReference type="SUPFAM" id="SSF57850">
    <property type="entry name" value="RING/U-box"/>
    <property type="match status" value="1"/>
</dbReference>
<dbReference type="Gene3D" id="3.30.160.60">
    <property type="entry name" value="Classic Zinc Finger"/>
    <property type="match status" value="1"/>
</dbReference>
<dbReference type="SMART" id="SM00557">
    <property type="entry name" value="IG_FLMN"/>
    <property type="match status" value="1"/>
</dbReference>
<proteinExistence type="inferred from homology"/>
<dbReference type="SUPFAM" id="SSF101898">
    <property type="entry name" value="NHL repeat"/>
    <property type="match status" value="1"/>
</dbReference>
<name>A0ABM0GPB8_SACKO</name>
<dbReference type="InterPro" id="IPR013083">
    <property type="entry name" value="Znf_RING/FYVE/PHD"/>
</dbReference>
<dbReference type="Pfam" id="PF01436">
    <property type="entry name" value="NHL"/>
    <property type="match status" value="2"/>
</dbReference>
<evidence type="ECO:0000256" key="8">
    <source>
        <dbReference type="PROSITE-ProRule" id="PRU00504"/>
    </source>
</evidence>
<dbReference type="PROSITE" id="PS50157">
    <property type="entry name" value="ZINC_FINGER_C2H2_2"/>
    <property type="match status" value="1"/>
</dbReference>
<dbReference type="CDD" id="cd19757">
    <property type="entry name" value="Bbox1"/>
    <property type="match status" value="1"/>
</dbReference>
<evidence type="ECO:0000256" key="7">
    <source>
        <dbReference type="PROSITE-ProRule" id="PRU00087"/>
    </source>
</evidence>
<dbReference type="PANTHER" id="PTHR25462:SF296">
    <property type="entry name" value="MEIOTIC P26, ISOFORM F"/>
    <property type="match status" value="1"/>
</dbReference>
<dbReference type="Gene3D" id="3.30.40.10">
    <property type="entry name" value="Zinc/RING finger domain, C3HC4 (zinc finger)"/>
    <property type="match status" value="1"/>
</dbReference>
<keyword evidence="9" id="KW-0175">Coiled coil</keyword>
<dbReference type="SUPFAM" id="SSF81296">
    <property type="entry name" value="E set domains"/>
    <property type="match status" value="1"/>
</dbReference>
<dbReference type="InterPro" id="IPR017907">
    <property type="entry name" value="Znf_RING_CS"/>
</dbReference>
<dbReference type="InterPro" id="IPR001258">
    <property type="entry name" value="NHL_repeat"/>
</dbReference>
<evidence type="ECO:0000256" key="5">
    <source>
        <dbReference type="ARBA" id="ARBA00022833"/>
    </source>
</evidence>
<keyword evidence="5" id="KW-0862">Zinc</keyword>
<feature type="repeat" description="NHL" evidence="8">
    <location>
        <begin position="608"/>
        <end position="651"/>
    </location>
</feature>
<dbReference type="PROSITE" id="PS50194">
    <property type="entry name" value="FILAMIN_REPEAT"/>
    <property type="match status" value="1"/>
</dbReference>
<dbReference type="Pfam" id="PF00630">
    <property type="entry name" value="Filamin"/>
    <property type="match status" value="1"/>
</dbReference>
<keyword evidence="3" id="KW-0677">Repeat</keyword>
<evidence type="ECO:0000259" key="11">
    <source>
        <dbReference type="PROSITE" id="PS50119"/>
    </source>
</evidence>
<evidence type="ECO:0000313" key="13">
    <source>
        <dbReference type="Proteomes" id="UP000694865"/>
    </source>
</evidence>
<evidence type="ECO:0000256" key="9">
    <source>
        <dbReference type="SAM" id="Coils"/>
    </source>
</evidence>
<dbReference type="SUPFAM" id="SSF57845">
    <property type="entry name" value="B-box zinc-binding domain"/>
    <property type="match status" value="1"/>
</dbReference>
<dbReference type="Gene3D" id="2.60.40.10">
    <property type="entry name" value="Immunoglobulins"/>
    <property type="match status" value="1"/>
</dbReference>
<dbReference type="InterPro" id="IPR013087">
    <property type="entry name" value="Znf_C2H2_type"/>
</dbReference>
<evidence type="ECO:0000256" key="4">
    <source>
        <dbReference type="ARBA" id="ARBA00022771"/>
    </source>
</evidence>
<feature type="repeat" description="NHL" evidence="8">
    <location>
        <begin position="480"/>
        <end position="516"/>
    </location>
</feature>
<feature type="domain" description="B box-type" evidence="11">
    <location>
        <begin position="102"/>
        <end position="148"/>
    </location>
</feature>
<reference evidence="14" key="1">
    <citation type="submission" date="2025-08" db="UniProtKB">
        <authorList>
            <consortium name="RefSeq"/>
        </authorList>
    </citation>
    <scope>IDENTIFICATION</scope>
    <source>
        <tissue evidence="14">Testes</tissue>
    </source>
</reference>
<dbReference type="InterPro" id="IPR014756">
    <property type="entry name" value="Ig_E-set"/>
</dbReference>
<dbReference type="InterPro" id="IPR000315">
    <property type="entry name" value="Znf_B-box"/>
</dbReference>
<dbReference type="Gene3D" id="2.120.10.30">
    <property type="entry name" value="TolB, C-terminal domain"/>
    <property type="match status" value="2"/>
</dbReference>
<feature type="domain" description="RING-type" evidence="10">
    <location>
        <begin position="24"/>
        <end position="66"/>
    </location>
</feature>
<evidence type="ECO:0000313" key="14">
    <source>
        <dbReference type="RefSeq" id="XP_002734345.1"/>
    </source>
</evidence>
<dbReference type="PROSITE" id="PS50089">
    <property type="entry name" value="ZF_RING_2"/>
    <property type="match status" value="1"/>
</dbReference>
<dbReference type="CDD" id="cd05819">
    <property type="entry name" value="NHL"/>
    <property type="match status" value="1"/>
</dbReference>
<dbReference type="InterPro" id="IPR013783">
    <property type="entry name" value="Ig-like_fold"/>
</dbReference>
<gene>
    <name evidence="14" type="primary">LOC100374974</name>
</gene>
<evidence type="ECO:0000259" key="10">
    <source>
        <dbReference type="PROSITE" id="PS50089"/>
    </source>
</evidence>
<dbReference type="GeneID" id="100374974"/>
<dbReference type="InterPro" id="IPR018957">
    <property type="entry name" value="Znf_C3HC4_RING-type"/>
</dbReference>
<dbReference type="Pfam" id="PF00643">
    <property type="entry name" value="zf-B_box"/>
    <property type="match status" value="1"/>
</dbReference>
<dbReference type="SMART" id="SM00336">
    <property type="entry name" value="BBOX"/>
    <property type="match status" value="2"/>
</dbReference>
<evidence type="ECO:0000256" key="6">
    <source>
        <dbReference type="PROSITE-ProRule" id="PRU00024"/>
    </source>
</evidence>
<sequence>MAASGPGKELDKFLDLIDEDYFSCSICFEQYKDPKILPCLHTFCEACLLSLVDSTDSTQVSCPTCKEGAGATMTTRELRDLRGNELMMSLVKIFNERRKVTRDEGECEVCEADIASHICVDCPQYLCPMCTETHTRFKALRSHKVITIEAHNQSKPTDSPSLMTADFCEVHRESKLKFYCDTCKVPVCTDCTVVNHRFPEHVQRDIRDVARQQKELLKIEIETLNQKFKILEASSSAAKNKISALRKLCQKEKEKVKEKANEVKAKVDAEHDHVIAQLKTQYKEKEQSVQNELDEIEMHHGRLASLKSYLNTLIHHGNAAQLMSSKTDVMTRIDEVVAMDMEPNFSDEVVTFQPLPEFKAQGILGFLATKRDVCISQCTIENVPRQLLKGEFIDLVITTRDKEGTQVVPQEEVEAKLLKPDGSWAELEVVSGSDGAHKLSIRGETAGNHEVYMTINGQDMPGSPVEIVVTGLIKTHGRDGSGEGEFNFPHGITIDKDGRYVTADNSNSRVHIVTEDGRSCKSITFTEFKQNFRPFDIAISCGNEYFMTDAGNNQIVVAESSGDLLRCFGHKELKSPRGLAISPIDGAVHVANFSSNTVEIYTQDGEHVDSFGGSGSGDGQFMGPNDIDIDAQGVIFVSDYCNHRVQVFNSNHQVVRIIGCEDHNEGRLCYPLGIAVCNNTLVYISDEKHRILSYTYSGQFLCRVDCDVDGLSYPHSIALTNEDTPKLVVADTHNHCLKVFL</sequence>
<keyword evidence="2" id="KW-0479">Metal-binding</keyword>
<protein>
    <submittedName>
        <fullName evidence="14">Tripartite motif-containing protein 2-like</fullName>
    </submittedName>
</protein>